<keyword evidence="2" id="KW-1185">Reference proteome</keyword>
<organism evidence="1 2">
    <name type="scientific">Armillaria borealis</name>
    <dbReference type="NCBI Taxonomy" id="47425"/>
    <lineage>
        <taxon>Eukaryota</taxon>
        <taxon>Fungi</taxon>
        <taxon>Dikarya</taxon>
        <taxon>Basidiomycota</taxon>
        <taxon>Agaricomycotina</taxon>
        <taxon>Agaricomycetes</taxon>
        <taxon>Agaricomycetidae</taxon>
        <taxon>Agaricales</taxon>
        <taxon>Marasmiineae</taxon>
        <taxon>Physalacriaceae</taxon>
        <taxon>Armillaria</taxon>
    </lineage>
</organism>
<proteinExistence type="predicted"/>
<protein>
    <submittedName>
        <fullName evidence="1">Uncharacterized protein</fullName>
    </submittedName>
</protein>
<evidence type="ECO:0000313" key="1">
    <source>
        <dbReference type="EMBL" id="KAK0429856.1"/>
    </source>
</evidence>
<sequence length="300" mass="33695">MTVLKLIPEYIRTDAETLLVATFMATSPSIEHTGRQVSCLVREHEEICWDLLACSTEQEHNTLIQSTSSSMAHFQSCSQIQINKNAETKKLKADHLQVTQQNLVDKVWNVPPCPVSKFWQSIALRIKLGILQIAKNIPVPIKLVFGPTTMSHACDMTIAPRRRAPGSIFPQGKHTPAVQYEDTMPLEDYVELIDANTFQSADWFVLELVVNSGLFLDIPCESFYWRTRVLCFPTIPPDRLGLEPPAESHRGRLVHLRLYPRVSLEQPDSLSDDALACIPCLAISVLLKQMNGGTCQTAMR</sequence>
<reference evidence="1" key="1">
    <citation type="submission" date="2023-06" db="EMBL/GenBank/DDBJ databases">
        <authorList>
            <consortium name="Lawrence Berkeley National Laboratory"/>
            <person name="Ahrendt S."/>
            <person name="Sahu N."/>
            <person name="Indic B."/>
            <person name="Wong-Bajracharya J."/>
            <person name="Merenyi Z."/>
            <person name="Ke H.-M."/>
            <person name="Monk M."/>
            <person name="Kocsube S."/>
            <person name="Drula E."/>
            <person name="Lipzen A."/>
            <person name="Balint B."/>
            <person name="Henrissat B."/>
            <person name="Andreopoulos B."/>
            <person name="Martin F.M."/>
            <person name="Harder C.B."/>
            <person name="Rigling D."/>
            <person name="Ford K.L."/>
            <person name="Foster G.D."/>
            <person name="Pangilinan J."/>
            <person name="Papanicolaou A."/>
            <person name="Barry K."/>
            <person name="LaButti K."/>
            <person name="Viragh M."/>
            <person name="Koriabine M."/>
            <person name="Yan M."/>
            <person name="Riley R."/>
            <person name="Champramary S."/>
            <person name="Plett K.L."/>
            <person name="Tsai I.J."/>
            <person name="Slot J."/>
            <person name="Sipos G."/>
            <person name="Plett J."/>
            <person name="Nagy L.G."/>
            <person name="Grigoriev I.V."/>
        </authorList>
    </citation>
    <scope>NUCLEOTIDE SEQUENCE</scope>
    <source>
        <strain evidence="1">FPL87.14</strain>
    </source>
</reference>
<dbReference type="AlphaFoldDB" id="A0AA39MCL0"/>
<name>A0AA39MCL0_9AGAR</name>
<comment type="caution">
    <text evidence="1">The sequence shown here is derived from an EMBL/GenBank/DDBJ whole genome shotgun (WGS) entry which is preliminary data.</text>
</comment>
<gene>
    <name evidence="1" type="ORF">EV421DRAFT_1744925</name>
</gene>
<accession>A0AA39MCL0</accession>
<evidence type="ECO:0000313" key="2">
    <source>
        <dbReference type="Proteomes" id="UP001175226"/>
    </source>
</evidence>
<dbReference type="Proteomes" id="UP001175226">
    <property type="component" value="Unassembled WGS sequence"/>
</dbReference>
<dbReference type="EMBL" id="JAUEPT010000199">
    <property type="protein sequence ID" value="KAK0429856.1"/>
    <property type="molecule type" value="Genomic_DNA"/>
</dbReference>